<proteinExistence type="predicted"/>
<feature type="compositionally biased region" description="Low complexity" evidence="1">
    <location>
        <begin position="15"/>
        <end position="28"/>
    </location>
</feature>
<evidence type="ECO:0000313" key="2">
    <source>
        <dbReference type="EMBL" id="CAG7620450.1"/>
    </source>
</evidence>
<feature type="compositionally biased region" description="Low complexity" evidence="1">
    <location>
        <begin position="100"/>
        <end position="110"/>
    </location>
</feature>
<gene>
    <name evidence="2" type="ORF">SBRY_140002</name>
</gene>
<evidence type="ECO:0000313" key="3">
    <source>
        <dbReference type="Proteomes" id="UP001153328"/>
    </source>
</evidence>
<evidence type="ECO:0000256" key="1">
    <source>
        <dbReference type="SAM" id="MobiDB-lite"/>
    </source>
</evidence>
<reference evidence="2" key="1">
    <citation type="submission" date="2021-06" db="EMBL/GenBank/DDBJ databases">
        <authorList>
            <person name="Arsene-Ploetze F."/>
        </authorList>
    </citation>
    <scope>NUCLEOTIDE SEQUENCE</scope>
    <source>
        <strain evidence="2">SBRY1</strain>
    </source>
</reference>
<dbReference type="EMBL" id="CAJVAX010000006">
    <property type="protein sequence ID" value="CAG7620450.1"/>
    <property type="molecule type" value="Genomic_DNA"/>
</dbReference>
<feature type="compositionally biased region" description="Basic residues" evidence="1">
    <location>
        <begin position="71"/>
        <end position="99"/>
    </location>
</feature>
<feature type="compositionally biased region" description="Low complexity" evidence="1">
    <location>
        <begin position="161"/>
        <end position="181"/>
    </location>
</feature>
<feature type="region of interest" description="Disordered" evidence="1">
    <location>
        <begin position="1"/>
        <end position="188"/>
    </location>
</feature>
<accession>A0A9W4E3D3</accession>
<protein>
    <submittedName>
        <fullName evidence="2">Uncharacterized protein</fullName>
    </submittedName>
</protein>
<keyword evidence="3" id="KW-1185">Reference proteome</keyword>
<organism evidence="2 3">
    <name type="scientific">Actinacidiphila bryophytorum</name>
    <dbReference type="NCBI Taxonomy" id="1436133"/>
    <lineage>
        <taxon>Bacteria</taxon>
        <taxon>Bacillati</taxon>
        <taxon>Actinomycetota</taxon>
        <taxon>Actinomycetes</taxon>
        <taxon>Kitasatosporales</taxon>
        <taxon>Streptomycetaceae</taxon>
        <taxon>Actinacidiphila</taxon>
    </lineage>
</organism>
<comment type="caution">
    <text evidence="2">The sequence shown here is derived from an EMBL/GenBank/DDBJ whole genome shotgun (WGS) entry which is preliminary data.</text>
</comment>
<name>A0A9W4E3D3_9ACTN</name>
<dbReference type="AlphaFoldDB" id="A0A9W4E3D3"/>
<dbReference type="Proteomes" id="UP001153328">
    <property type="component" value="Unassembled WGS sequence"/>
</dbReference>
<sequence>MGPGGHRRGPGAGPPGAAAPPAGAVRPAGGRRCRARRGPDVGGDGLAGDRRPLRSAAAPPPDPGRRAEPRGRRRFRRRPGSGPRRPRRPGRRPPPRRLPLRVGGPRRIPAPAVPRPRGGRGLRAGPAAHLERRRAQLPHRPPRRPAATPLTARRGRPRGPDVPGGSPAARRTARTRAASGRVSPGAGG</sequence>